<proteinExistence type="predicted"/>
<dbReference type="InterPro" id="IPR023346">
    <property type="entry name" value="Lysozyme-like_dom_sf"/>
</dbReference>
<evidence type="ECO:0000259" key="2">
    <source>
        <dbReference type="Pfam" id="PF01464"/>
    </source>
</evidence>
<dbReference type="AlphaFoldDB" id="A0A7V2F3U8"/>
<accession>A0A7V2F3U8</accession>
<feature type="non-terminal residue" evidence="3">
    <location>
        <position position="323"/>
    </location>
</feature>
<protein>
    <recommendedName>
        <fullName evidence="2">Transglycosylase SLT domain-containing protein</fullName>
    </recommendedName>
</protein>
<dbReference type="PROSITE" id="PS51257">
    <property type="entry name" value="PROKAR_LIPOPROTEIN"/>
    <property type="match status" value="1"/>
</dbReference>
<feature type="chain" id="PRO_5031276653" description="Transglycosylase SLT domain-containing protein" evidence="1">
    <location>
        <begin position="23"/>
        <end position="323"/>
    </location>
</feature>
<keyword evidence="1" id="KW-0732">Signal</keyword>
<dbReference type="Proteomes" id="UP000886069">
    <property type="component" value="Unassembled WGS sequence"/>
</dbReference>
<organism evidence="3">
    <name type="scientific">Eiseniibacteriota bacterium</name>
    <dbReference type="NCBI Taxonomy" id="2212470"/>
    <lineage>
        <taxon>Bacteria</taxon>
        <taxon>Candidatus Eiseniibacteriota</taxon>
    </lineage>
</organism>
<dbReference type="PANTHER" id="PTHR37423:SF2">
    <property type="entry name" value="MEMBRANE-BOUND LYTIC MUREIN TRANSGLYCOSYLASE C"/>
    <property type="match status" value="1"/>
</dbReference>
<dbReference type="Gene3D" id="1.10.530.10">
    <property type="match status" value="1"/>
</dbReference>
<dbReference type="CDD" id="cd16894">
    <property type="entry name" value="MltD-like"/>
    <property type="match status" value="1"/>
</dbReference>
<comment type="caution">
    <text evidence="3">The sequence shown here is derived from an EMBL/GenBank/DDBJ whole genome shotgun (WGS) entry which is preliminary data.</text>
</comment>
<dbReference type="InterPro" id="IPR008258">
    <property type="entry name" value="Transglycosylase_SLT_dom_1"/>
</dbReference>
<name>A0A7V2F3U8_UNCEI</name>
<sequence>MKKRHVLAVLLMVLSSAGCSHMSLQNAPESEPETRIDTDELYFLYPQLLVLQEKYDNAEAYFYLGDLRSSYYQSEQLIADIDEMQSISHAPYVCEHLYLLEERTLSLMATATREETERDWNAHMRAVMDSIAVNHVVEEEIDVVLNWRTQHWIDYFTGKGRRHFIRWLDRVEQYRDIIEPILVENELPRDLIFLAVIESGLNLNARSNVQATGPWQFMAGTGRLFGLRMNWWIDERKDIVASTYAAAHYLKHLHGLFGSWPLALAAYNSGEYRVAYAISKQKTEDYWRLDLPSQTRWFVPKFMAALEIGRNPEKYGFGTPAGD</sequence>
<feature type="domain" description="Transglycosylase SLT" evidence="2">
    <location>
        <begin position="187"/>
        <end position="287"/>
    </location>
</feature>
<reference evidence="3" key="1">
    <citation type="journal article" date="2020" name="mSystems">
        <title>Genome- and Community-Level Interaction Insights into Carbon Utilization and Element Cycling Functions of Hydrothermarchaeota in Hydrothermal Sediment.</title>
        <authorList>
            <person name="Zhou Z."/>
            <person name="Liu Y."/>
            <person name="Xu W."/>
            <person name="Pan J."/>
            <person name="Luo Z.H."/>
            <person name="Li M."/>
        </authorList>
    </citation>
    <scope>NUCLEOTIDE SEQUENCE [LARGE SCALE GENOMIC DNA]</scope>
    <source>
        <strain evidence="3">SpSt-1233</strain>
    </source>
</reference>
<gene>
    <name evidence="3" type="ORF">ENO08_04800</name>
</gene>
<evidence type="ECO:0000256" key="1">
    <source>
        <dbReference type="SAM" id="SignalP"/>
    </source>
</evidence>
<feature type="signal peptide" evidence="1">
    <location>
        <begin position="1"/>
        <end position="22"/>
    </location>
</feature>
<dbReference type="SUPFAM" id="SSF53955">
    <property type="entry name" value="Lysozyme-like"/>
    <property type="match status" value="1"/>
</dbReference>
<evidence type="ECO:0000313" key="3">
    <source>
        <dbReference type="EMBL" id="HER43759.1"/>
    </source>
</evidence>
<dbReference type="EMBL" id="DSEC01000336">
    <property type="protein sequence ID" value="HER43759.1"/>
    <property type="molecule type" value="Genomic_DNA"/>
</dbReference>
<dbReference type="Pfam" id="PF01464">
    <property type="entry name" value="SLT"/>
    <property type="match status" value="1"/>
</dbReference>
<dbReference type="PANTHER" id="PTHR37423">
    <property type="entry name" value="SOLUBLE LYTIC MUREIN TRANSGLYCOSYLASE-RELATED"/>
    <property type="match status" value="1"/>
</dbReference>